<protein>
    <recommendedName>
        <fullName evidence="1">DUF1854 domain-containing protein</fullName>
    </recommendedName>
</protein>
<dbReference type="InterPro" id="IPR015005">
    <property type="entry name" value="DUF1854"/>
</dbReference>
<evidence type="ECO:0000313" key="3">
    <source>
        <dbReference type="Proteomes" id="UP000289856"/>
    </source>
</evidence>
<dbReference type="OrthoDB" id="2852740at2"/>
<organism evidence="2 3">
    <name type="scientific">Cohnella abietis</name>
    <dbReference type="NCBI Taxonomy" id="2507935"/>
    <lineage>
        <taxon>Bacteria</taxon>
        <taxon>Bacillati</taxon>
        <taxon>Bacillota</taxon>
        <taxon>Bacilli</taxon>
        <taxon>Bacillales</taxon>
        <taxon>Paenibacillaceae</taxon>
        <taxon>Cohnella</taxon>
    </lineage>
</organism>
<dbReference type="Pfam" id="PF08909">
    <property type="entry name" value="DUF1854"/>
    <property type="match status" value="1"/>
</dbReference>
<evidence type="ECO:0000313" key="2">
    <source>
        <dbReference type="EMBL" id="BBI34042.1"/>
    </source>
</evidence>
<dbReference type="AlphaFoldDB" id="A0A3T1D7H8"/>
<proteinExistence type="predicted"/>
<dbReference type="Proteomes" id="UP000289856">
    <property type="component" value="Chromosome"/>
</dbReference>
<name>A0A3T1D7H8_9BACL</name>
<sequence>MDKGNLYELRPLTPDRIVLYRSQGGMLQGSIEGTVYSELLIYRTFPLQYPDQYISVRGVDGTEIGVIENPLQLDEESRQELTMELKRRYFLPQVIVIQSIREKGDLWEWELETDAGAIRITMRNLHDHVQFHNNQRILLTDLNGQRCEIIDRTKLNAQSRKWLDDVL</sequence>
<gene>
    <name evidence="2" type="ORF">KCTCHS21_34410</name>
</gene>
<dbReference type="RefSeq" id="WP_130610733.1">
    <property type="nucleotide sequence ID" value="NZ_AP019400.1"/>
</dbReference>
<reference evidence="2 3" key="1">
    <citation type="submission" date="2019-01" db="EMBL/GenBank/DDBJ databases">
        <title>Complete genome sequence of Cohnella hallensis HS21 isolated from Korean fir (Abies koreana) rhizospheric soil.</title>
        <authorList>
            <person name="Jiang L."/>
            <person name="Kang S.W."/>
            <person name="Kim S."/>
            <person name="Jung J."/>
            <person name="Kim C.Y."/>
            <person name="Kim D.H."/>
            <person name="Kim S.W."/>
            <person name="Lee J."/>
        </authorList>
    </citation>
    <scope>NUCLEOTIDE SEQUENCE [LARGE SCALE GENOMIC DNA]</scope>
    <source>
        <strain evidence="2 3">HS21</strain>
    </source>
</reference>
<accession>A0A3T1D7H8</accession>
<keyword evidence="3" id="KW-1185">Reference proteome</keyword>
<feature type="domain" description="DUF1854" evidence="1">
    <location>
        <begin position="39"/>
        <end position="165"/>
    </location>
</feature>
<dbReference type="KEGG" id="cohn:KCTCHS21_34410"/>
<dbReference type="EMBL" id="AP019400">
    <property type="protein sequence ID" value="BBI34042.1"/>
    <property type="molecule type" value="Genomic_DNA"/>
</dbReference>
<evidence type="ECO:0000259" key="1">
    <source>
        <dbReference type="Pfam" id="PF08909"/>
    </source>
</evidence>